<reference evidence="2" key="1">
    <citation type="journal article" date="2023" name="G3 (Bethesda)">
        <title>Genome assembly and association tests identify interacting loci associated with vigor, precocity, and sex in interspecific pistachio rootstocks.</title>
        <authorList>
            <person name="Palmer W."/>
            <person name="Jacygrad E."/>
            <person name="Sagayaradj S."/>
            <person name="Cavanaugh K."/>
            <person name="Han R."/>
            <person name="Bertier L."/>
            <person name="Beede B."/>
            <person name="Kafkas S."/>
            <person name="Golino D."/>
            <person name="Preece J."/>
            <person name="Michelmore R."/>
        </authorList>
    </citation>
    <scope>NUCLEOTIDE SEQUENCE [LARGE SCALE GENOMIC DNA]</scope>
</reference>
<dbReference type="EMBL" id="CM047750">
    <property type="protein sequence ID" value="KAJ0008016.1"/>
    <property type="molecule type" value="Genomic_DNA"/>
</dbReference>
<dbReference type="Proteomes" id="UP001163603">
    <property type="component" value="Chromosome 15"/>
</dbReference>
<protein>
    <submittedName>
        <fullName evidence="1">Uncharacterized protein</fullName>
    </submittedName>
</protein>
<gene>
    <name evidence="1" type="ORF">Pint_30338</name>
</gene>
<sequence>MLMIYAYNVQKQRWILTKFVQMVVWDGNKFSKCFDDIYPFYGFRV</sequence>
<proteinExistence type="predicted"/>
<organism evidence="1 2">
    <name type="scientific">Pistacia integerrima</name>
    <dbReference type="NCBI Taxonomy" id="434235"/>
    <lineage>
        <taxon>Eukaryota</taxon>
        <taxon>Viridiplantae</taxon>
        <taxon>Streptophyta</taxon>
        <taxon>Embryophyta</taxon>
        <taxon>Tracheophyta</taxon>
        <taxon>Spermatophyta</taxon>
        <taxon>Magnoliopsida</taxon>
        <taxon>eudicotyledons</taxon>
        <taxon>Gunneridae</taxon>
        <taxon>Pentapetalae</taxon>
        <taxon>rosids</taxon>
        <taxon>malvids</taxon>
        <taxon>Sapindales</taxon>
        <taxon>Anacardiaceae</taxon>
        <taxon>Pistacia</taxon>
    </lineage>
</organism>
<evidence type="ECO:0000313" key="2">
    <source>
        <dbReference type="Proteomes" id="UP001163603"/>
    </source>
</evidence>
<comment type="caution">
    <text evidence="1">The sequence shown here is derived from an EMBL/GenBank/DDBJ whole genome shotgun (WGS) entry which is preliminary data.</text>
</comment>
<name>A0ACC0X2R1_9ROSI</name>
<accession>A0ACC0X2R1</accession>
<evidence type="ECO:0000313" key="1">
    <source>
        <dbReference type="EMBL" id="KAJ0008016.1"/>
    </source>
</evidence>
<keyword evidence="2" id="KW-1185">Reference proteome</keyword>